<evidence type="ECO:0000256" key="1">
    <source>
        <dbReference type="SAM" id="MobiDB-lite"/>
    </source>
</evidence>
<dbReference type="EMBL" id="JAUDFV010000152">
    <property type="protein sequence ID" value="KAL2718488.1"/>
    <property type="molecule type" value="Genomic_DNA"/>
</dbReference>
<keyword evidence="3" id="KW-1185">Reference proteome</keyword>
<dbReference type="AlphaFoldDB" id="A0ABD2ACY9"/>
<proteinExistence type="predicted"/>
<accession>A0ABD2ACY9</accession>
<name>A0ABD2ACY9_VESSQ</name>
<sequence length="64" mass="7718">MTMKQQKYPLWLEKGSPVSSRRPQDPRKSMFSIRRVSQFKVSVYKTKDKYYCVRRIIDNITETS</sequence>
<comment type="caution">
    <text evidence="2">The sequence shown here is derived from an EMBL/GenBank/DDBJ whole genome shotgun (WGS) entry which is preliminary data.</text>
</comment>
<protein>
    <submittedName>
        <fullName evidence="2">Uncharacterized protein</fullName>
    </submittedName>
</protein>
<organism evidence="2 3">
    <name type="scientific">Vespula squamosa</name>
    <name type="common">Southern yellow jacket</name>
    <name type="synonym">Wasp</name>
    <dbReference type="NCBI Taxonomy" id="30214"/>
    <lineage>
        <taxon>Eukaryota</taxon>
        <taxon>Metazoa</taxon>
        <taxon>Ecdysozoa</taxon>
        <taxon>Arthropoda</taxon>
        <taxon>Hexapoda</taxon>
        <taxon>Insecta</taxon>
        <taxon>Pterygota</taxon>
        <taxon>Neoptera</taxon>
        <taxon>Endopterygota</taxon>
        <taxon>Hymenoptera</taxon>
        <taxon>Apocrita</taxon>
        <taxon>Aculeata</taxon>
        <taxon>Vespoidea</taxon>
        <taxon>Vespidae</taxon>
        <taxon>Vespinae</taxon>
        <taxon>Vespula</taxon>
    </lineage>
</organism>
<feature type="region of interest" description="Disordered" evidence="1">
    <location>
        <begin position="1"/>
        <end position="29"/>
    </location>
</feature>
<evidence type="ECO:0000313" key="2">
    <source>
        <dbReference type="EMBL" id="KAL2718488.1"/>
    </source>
</evidence>
<reference evidence="2 3" key="1">
    <citation type="journal article" date="2024" name="Ann. Entomol. Soc. Am.">
        <title>Genomic analyses of the southern and eastern yellowjacket wasps (Hymenoptera: Vespidae) reveal evolutionary signatures of social life.</title>
        <authorList>
            <person name="Catto M.A."/>
            <person name="Caine P.B."/>
            <person name="Orr S.E."/>
            <person name="Hunt B.G."/>
            <person name="Goodisman M.A.D."/>
        </authorList>
    </citation>
    <scope>NUCLEOTIDE SEQUENCE [LARGE SCALE GENOMIC DNA]</scope>
    <source>
        <strain evidence="2">233</strain>
        <tissue evidence="2">Head and thorax</tissue>
    </source>
</reference>
<dbReference type="Proteomes" id="UP001607302">
    <property type="component" value="Unassembled WGS sequence"/>
</dbReference>
<evidence type="ECO:0000313" key="3">
    <source>
        <dbReference type="Proteomes" id="UP001607302"/>
    </source>
</evidence>
<gene>
    <name evidence="2" type="ORF">V1478_012364</name>
</gene>